<dbReference type="PANTHER" id="PTHR34975:SF2">
    <property type="entry name" value="SPORE GERMINATION PROTEIN A2"/>
    <property type="match status" value="1"/>
</dbReference>
<dbReference type="GO" id="GO:0016020">
    <property type="term" value="C:membrane"/>
    <property type="evidence" value="ECO:0007669"/>
    <property type="project" value="UniProtKB-SubCell"/>
</dbReference>
<keyword evidence="6 8" id="KW-1133">Transmembrane helix</keyword>
<feature type="transmembrane region" description="Helical" evidence="8">
    <location>
        <begin position="334"/>
        <end position="356"/>
    </location>
</feature>
<dbReference type="EMBL" id="CP045798">
    <property type="protein sequence ID" value="QNB46238.1"/>
    <property type="molecule type" value="Genomic_DNA"/>
</dbReference>
<evidence type="ECO:0000313" key="10">
    <source>
        <dbReference type="Proteomes" id="UP000515847"/>
    </source>
</evidence>
<dbReference type="KEGG" id="tfr:BR63_07880"/>
<evidence type="ECO:0000256" key="2">
    <source>
        <dbReference type="ARBA" id="ARBA00007998"/>
    </source>
</evidence>
<organism evidence="9 10">
    <name type="scientific">Thermanaerosceptrum fracticalcis</name>
    <dbReference type="NCBI Taxonomy" id="1712410"/>
    <lineage>
        <taxon>Bacteria</taxon>
        <taxon>Bacillati</taxon>
        <taxon>Bacillota</taxon>
        <taxon>Clostridia</taxon>
        <taxon>Eubacteriales</taxon>
        <taxon>Peptococcaceae</taxon>
        <taxon>Thermanaerosceptrum</taxon>
    </lineage>
</organism>
<reference evidence="9 10" key="1">
    <citation type="journal article" date="2019" name="Front. Microbiol.">
        <title>Thermoanaerosceptrum fracticalcis gen. nov. sp. nov., a Novel Fumarate-Fermenting Microorganism From a Deep Fractured Carbonate Aquifer of the US Great Basin.</title>
        <authorList>
            <person name="Hamilton-Brehm S.D."/>
            <person name="Stewart L.E."/>
            <person name="Zavarin M."/>
            <person name="Caldwell M."/>
            <person name="Lawson P.A."/>
            <person name="Onstott T.C."/>
            <person name="Grzymski J."/>
            <person name="Neveux I."/>
            <person name="Lollar B.S."/>
            <person name="Russell C.E."/>
            <person name="Moser D.P."/>
        </authorList>
    </citation>
    <scope>NUCLEOTIDE SEQUENCE [LARGE SCALE GENOMIC DNA]</scope>
    <source>
        <strain evidence="9 10">DRI-13</strain>
    </source>
</reference>
<proteinExistence type="inferred from homology"/>
<sequence length="370" mass="41089">MNNIVKLGYSEAAAMTIVFLGTKVFLGYPRTIVQFGSTTAWLVILINLSVAVVVWLVISSLLGRYPGKSIMTINELVLGPVLGLGANVLIFFYATVDNSIHLRLFSEAVILTALPQAPISSLAFLFIIPVWLATYLGLEALSRSSYIAFPFVLVGVIIVLLALYPYWDSRQLLPIMGEGLVPILKYGVLGVTSFAEVILLAYYVPFFAFGPQQLRYVGLFSLSFIAVIFLMVVITYLMVFPFPSAMETLAPFYQLSRTIFLGRYFQRVEALFVLFWTFIAFLRLALGVLVSAIILQDTLKLPYYRPLLPALCILIFSVALTPISLIQAVDIEKIRIITGWLFTMALPCGVWLVALLRGKGEKSDKNKPNA</sequence>
<dbReference type="GO" id="GO:0009847">
    <property type="term" value="P:spore germination"/>
    <property type="evidence" value="ECO:0007669"/>
    <property type="project" value="InterPro"/>
</dbReference>
<feature type="transmembrane region" description="Helical" evidence="8">
    <location>
        <begin position="75"/>
        <end position="96"/>
    </location>
</feature>
<dbReference type="Pfam" id="PF03845">
    <property type="entry name" value="Spore_permease"/>
    <property type="match status" value="1"/>
</dbReference>
<feature type="transmembrane region" description="Helical" evidence="8">
    <location>
        <begin position="307"/>
        <end position="328"/>
    </location>
</feature>
<evidence type="ECO:0000256" key="8">
    <source>
        <dbReference type="SAM" id="Phobius"/>
    </source>
</evidence>
<evidence type="ECO:0000256" key="1">
    <source>
        <dbReference type="ARBA" id="ARBA00004141"/>
    </source>
</evidence>
<comment type="similarity">
    <text evidence="2">Belongs to the amino acid-polyamine-organocation (APC) superfamily. Spore germination protein (SGP) (TC 2.A.3.9) family.</text>
</comment>
<evidence type="ECO:0000256" key="5">
    <source>
        <dbReference type="ARBA" id="ARBA00022692"/>
    </source>
</evidence>
<accession>A0A7G6E2D4</accession>
<feature type="transmembrane region" description="Helical" evidence="8">
    <location>
        <begin position="116"/>
        <end position="138"/>
    </location>
</feature>
<dbReference type="Proteomes" id="UP000515847">
    <property type="component" value="Chromosome"/>
</dbReference>
<name>A0A7G6E2D4_THEFR</name>
<feature type="transmembrane region" description="Helical" evidence="8">
    <location>
        <begin position="40"/>
        <end position="63"/>
    </location>
</feature>
<evidence type="ECO:0000256" key="6">
    <source>
        <dbReference type="ARBA" id="ARBA00022989"/>
    </source>
</evidence>
<feature type="transmembrane region" description="Helical" evidence="8">
    <location>
        <begin position="12"/>
        <end position="28"/>
    </location>
</feature>
<dbReference type="InterPro" id="IPR004761">
    <property type="entry name" value="Spore_GerAB"/>
</dbReference>
<protein>
    <submittedName>
        <fullName evidence="9">GerAB/ArcD/ProY family transporter</fullName>
    </submittedName>
</protein>
<keyword evidence="10" id="KW-1185">Reference proteome</keyword>
<dbReference type="OrthoDB" id="1675410at2"/>
<keyword evidence="7 8" id="KW-0472">Membrane</keyword>
<dbReference type="RefSeq" id="WP_034424854.1">
    <property type="nucleotide sequence ID" value="NZ_CP045798.1"/>
</dbReference>
<dbReference type="PANTHER" id="PTHR34975">
    <property type="entry name" value="SPORE GERMINATION PROTEIN A2"/>
    <property type="match status" value="1"/>
</dbReference>
<feature type="transmembrane region" description="Helical" evidence="8">
    <location>
        <begin position="270"/>
        <end position="295"/>
    </location>
</feature>
<feature type="transmembrane region" description="Helical" evidence="8">
    <location>
        <begin position="186"/>
        <end position="204"/>
    </location>
</feature>
<comment type="subcellular location">
    <subcellularLocation>
        <location evidence="1">Membrane</location>
        <topology evidence="1">Multi-pass membrane protein</topology>
    </subcellularLocation>
</comment>
<evidence type="ECO:0000256" key="4">
    <source>
        <dbReference type="ARBA" id="ARBA00022544"/>
    </source>
</evidence>
<gene>
    <name evidence="9" type="ORF">BR63_07880</name>
</gene>
<keyword evidence="4" id="KW-0309">Germination</keyword>
<feature type="transmembrane region" description="Helical" evidence="8">
    <location>
        <begin position="145"/>
        <end position="166"/>
    </location>
</feature>
<evidence type="ECO:0000256" key="7">
    <source>
        <dbReference type="ARBA" id="ARBA00023136"/>
    </source>
</evidence>
<evidence type="ECO:0000313" key="9">
    <source>
        <dbReference type="EMBL" id="QNB46238.1"/>
    </source>
</evidence>
<keyword evidence="3" id="KW-0813">Transport</keyword>
<feature type="transmembrane region" description="Helical" evidence="8">
    <location>
        <begin position="216"/>
        <end position="239"/>
    </location>
</feature>
<dbReference type="AlphaFoldDB" id="A0A7G6E2D4"/>
<evidence type="ECO:0000256" key="3">
    <source>
        <dbReference type="ARBA" id="ARBA00022448"/>
    </source>
</evidence>
<keyword evidence="5 8" id="KW-0812">Transmembrane</keyword>